<feature type="transmembrane region" description="Helical" evidence="1">
    <location>
        <begin position="168"/>
        <end position="185"/>
    </location>
</feature>
<feature type="transmembrane region" description="Helical" evidence="1">
    <location>
        <begin position="142"/>
        <end position="162"/>
    </location>
</feature>
<evidence type="ECO:0000256" key="1">
    <source>
        <dbReference type="SAM" id="Phobius"/>
    </source>
</evidence>
<accession>A0ABX0GNH9</accession>
<protein>
    <submittedName>
        <fullName evidence="3">Phosphatase PAP2 family protein</fullName>
    </submittedName>
</protein>
<sequence length="247" mass="26799">MLFTVLTVASVRSGRLDALDWRVWNDRPERQWPELKPSARALTYLGLRAPTAAIALFFAWRLSRRARTWRPLVVLIGALLALNLVVGVLKIALGRAKAETGSGEYFAGGLMYPSGHSANAVVTWGVLAYLCVAYARASRRTAAVLAFLPTPAVAAGSWFLGSHWLTDLVAGWLIGAAVLIGAVECDRAARRRQRRAASRAAEPVAVRTSRRRLVVPQARDLDGLDDAPAALDVREDLVAPRRPSGEA</sequence>
<dbReference type="InterPro" id="IPR036938">
    <property type="entry name" value="PAP2/HPO_sf"/>
</dbReference>
<dbReference type="InterPro" id="IPR000326">
    <property type="entry name" value="PAP2/HPO"/>
</dbReference>
<feature type="transmembrane region" description="Helical" evidence="1">
    <location>
        <begin position="72"/>
        <end position="96"/>
    </location>
</feature>
<dbReference type="SUPFAM" id="SSF48317">
    <property type="entry name" value="Acid phosphatase/Vanadium-dependent haloperoxidase"/>
    <property type="match status" value="1"/>
</dbReference>
<feature type="transmembrane region" description="Helical" evidence="1">
    <location>
        <begin position="42"/>
        <end position="60"/>
    </location>
</feature>
<dbReference type="Pfam" id="PF01569">
    <property type="entry name" value="PAP2"/>
    <property type="match status" value="1"/>
</dbReference>
<proteinExistence type="predicted"/>
<feature type="transmembrane region" description="Helical" evidence="1">
    <location>
        <begin position="116"/>
        <end position="135"/>
    </location>
</feature>
<keyword evidence="1" id="KW-0812">Transmembrane</keyword>
<dbReference type="RefSeq" id="WP_166276596.1">
    <property type="nucleotide sequence ID" value="NZ_JAANNP010000001.1"/>
</dbReference>
<reference evidence="3 4" key="1">
    <citation type="submission" date="2020-03" db="EMBL/GenBank/DDBJ databases">
        <title>Two novel Motilibacter sp.</title>
        <authorList>
            <person name="Liu S."/>
        </authorList>
    </citation>
    <scope>NUCLEOTIDE SEQUENCE [LARGE SCALE GENOMIC DNA]</scope>
    <source>
        <strain evidence="3 4">E257</strain>
    </source>
</reference>
<evidence type="ECO:0000259" key="2">
    <source>
        <dbReference type="Pfam" id="PF01569"/>
    </source>
</evidence>
<organism evidence="3 4">
    <name type="scientific">Motilibacter deserti</name>
    <dbReference type="NCBI Taxonomy" id="2714956"/>
    <lineage>
        <taxon>Bacteria</taxon>
        <taxon>Bacillati</taxon>
        <taxon>Actinomycetota</taxon>
        <taxon>Actinomycetes</taxon>
        <taxon>Motilibacterales</taxon>
        <taxon>Motilibacteraceae</taxon>
        <taxon>Motilibacter</taxon>
    </lineage>
</organism>
<dbReference type="Proteomes" id="UP000800981">
    <property type="component" value="Unassembled WGS sequence"/>
</dbReference>
<comment type="caution">
    <text evidence="3">The sequence shown here is derived from an EMBL/GenBank/DDBJ whole genome shotgun (WGS) entry which is preliminary data.</text>
</comment>
<name>A0ABX0GNH9_9ACTN</name>
<dbReference type="Gene3D" id="1.20.144.10">
    <property type="entry name" value="Phosphatidic acid phosphatase type 2/haloperoxidase"/>
    <property type="match status" value="1"/>
</dbReference>
<feature type="domain" description="Phosphatidic acid phosphatase type 2/haloperoxidase" evidence="2">
    <location>
        <begin position="72"/>
        <end position="187"/>
    </location>
</feature>
<keyword evidence="1" id="KW-0472">Membrane</keyword>
<keyword evidence="4" id="KW-1185">Reference proteome</keyword>
<keyword evidence="1" id="KW-1133">Transmembrane helix</keyword>
<evidence type="ECO:0000313" key="3">
    <source>
        <dbReference type="EMBL" id="NHC12388.1"/>
    </source>
</evidence>
<gene>
    <name evidence="3" type="ORF">G9H71_01150</name>
</gene>
<evidence type="ECO:0000313" key="4">
    <source>
        <dbReference type="Proteomes" id="UP000800981"/>
    </source>
</evidence>
<dbReference type="EMBL" id="JAANNP010000001">
    <property type="protein sequence ID" value="NHC12388.1"/>
    <property type="molecule type" value="Genomic_DNA"/>
</dbReference>